<dbReference type="Proteomes" id="UP000061809">
    <property type="component" value="Chromosome"/>
</dbReference>
<sequence length="121" mass="14598">MKVFYCLITNLLLCIFYDIGIEILENRKPISKCDVGIGIMFRYSIILLSLTMLLQMIIKLYVKKRAYITLLPILIPMLYWLSYYDIFPYRSFFILVVNWVVCMIYYMILKIIIRNANKKDW</sequence>
<reference evidence="2 3" key="1">
    <citation type="journal article" date="2015" name="Science">
        <title>Genetic determinants of in vivo fitness and diet responsiveness in multiple human gut Bacteroides.</title>
        <authorList>
            <person name="Wu M."/>
            <person name="McNulty N.P."/>
            <person name="Rodionov D.A."/>
            <person name="Khoroshkin M.S."/>
            <person name="Griffin N.W."/>
            <person name="Cheng J."/>
            <person name="Latreille P."/>
            <person name="Kerstetter R.A."/>
            <person name="Terrapon N."/>
            <person name="Henrissat B."/>
            <person name="Osterman A.L."/>
            <person name="Gordon J.I."/>
        </authorList>
    </citation>
    <scope>NUCLEOTIDE SEQUENCE [LARGE SCALE GENOMIC DNA]</scope>
    <source>
        <strain evidence="2 3">WH2</strain>
    </source>
</reference>
<accession>A0A0P0GW36</accession>
<gene>
    <name evidence="2" type="ORF">BcellWH2_04398</name>
</gene>
<keyword evidence="1" id="KW-1133">Transmembrane helix</keyword>
<organism evidence="2 3">
    <name type="scientific">Bacteroides cellulosilyticus</name>
    <dbReference type="NCBI Taxonomy" id="246787"/>
    <lineage>
        <taxon>Bacteria</taxon>
        <taxon>Pseudomonadati</taxon>
        <taxon>Bacteroidota</taxon>
        <taxon>Bacteroidia</taxon>
        <taxon>Bacteroidales</taxon>
        <taxon>Bacteroidaceae</taxon>
        <taxon>Bacteroides</taxon>
    </lineage>
</organism>
<feature type="transmembrane region" description="Helical" evidence="1">
    <location>
        <begin position="66"/>
        <end position="83"/>
    </location>
</feature>
<evidence type="ECO:0000313" key="2">
    <source>
        <dbReference type="EMBL" id="ALJ61615.1"/>
    </source>
</evidence>
<keyword evidence="1" id="KW-0472">Membrane</keyword>
<dbReference type="PATRIC" id="fig|246787.4.peg.4541"/>
<dbReference type="AlphaFoldDB" id="A0A0P0GW36"/>
<keyword evidence="1" id="KW-0812">Transmembrane</keyword>
<evidence type="ECO:0000313" key="3">
    <source>
        <dbReference type="Proteomes" id="UP000061809"/>
    </source>
</evidence>
<name>A0A0P0GW36_9BACE</name>
<dbReference type="EMBL" id="CP012801">
    <property type="protein sequence ID" value="ALJ61615.1"/>
    <property type="molecule type" value="Genomic_DNA"/>
</dbReference>
<feature type="transmembrane region" description="Helical" evidence="1">
    <location>
        <begin position="7"/>
        <end position="24"/>
    </location>
</feature>
<protein>
    <submittedName>
        <fullName evidence="2">Uncharacterized protein</fullName>
    </submittedName>
</protein>
<feature type="transmembrane region" description="Helical" evidence="1">
    <location>
        <begin position="36"/>
        <end position="54"/>
    </location>
</feature>
<feature type="transmembrane region" description="Helical" evidence="1">
    <location>
        <begin position="89"/>
        <end position="109"/>
    </location>
</feature>
<dbReference type="KEGG" id="bcel:BcellWH2_04398"/>
<evidence type="ECO:0000256" key="1">
    <source>
        <dbReference type="SAM" id="Phobius"/>
    </source>
</evidence>
<proteinExistence type="predicted"/>